<feature type="compositionally biased region" description="Basic and acidic residues" evidence="2">
    <location>
        <begin position="195"/>
        <end position="209"/>
    </location>
</feature>
<dbReference type="InterPro" id="IPR051706">
    <property type="entry name" value="Glycosyltransferase_domain"/>
</dbReference>
<evidence type="ECO:0000313" key="3">
    <source>
        <dbReference type="EMBL" id="CAE0520950.1"/>
    </source>
</evidence>
<dbReference type="InterPro" id="IPR007577">
    <property type="entry name" value="GlycoTrfase_DXD_sugar-bd_CS"/>
</dbReference>
<evidence type="ECO:0000256" key="1">
    <source>
        <dbReference type="ARBA" id="ARBA00022679"/>
    </source>
</evidence>
<organism evidence="3">
    <name type="scientific">Emiliania huxleyi</name>
    <name type="common">Coccolithophore</name>
    <name type="synonym">Pontosphaera huxleyi</name>
    <dbReference type="NCBI Taxonomy" id="2903"/>
    <lineage>
        <taxon>Eukaryota</taxon>
        <taxon>Haptista</taxon>
        <taxon>Haptophyta</taxon>
        <taxon>Prymnesiophyceae</taxon>
        <taxon>Isochrysidales</taxon>
        <taxon>Noelaerhabdaceae</taxon>
        <taxon>Emiliania</taxon>
    </lineage>
</organism>
<gene>
    <name evidence="3" type="ORF">EHUX00137_LOCUS502</name>
</gene>
<dbReference type="PANTHER" id="PTHR32385">
    <property type="entry name" value="MANNOSYL PHOSPHORYLINOSITOL CERAMIDE SYNTHASE"/>
    <property type="match status" value="1"/>
</dbReference>
<reference evidence="3" key="1">
    <citation type="submission" date="2021-01" db="EMBL/GenBank/DDBJ databases">
        <authorList>
            <person name="Corre E."/>
            <person name="Pelletier E."/>
            <person name="Niang G."/>
            <person name="Scheremetjew M."/>
            <person name="Finn R."/>
            <person name="Kale V."/>
            <person name="Holt S."/>
            <person name="Cochrane G."/>
            <person name="Meng A."/>
            <person name="Brown T."/>
            <person name="Cohen L."/>
        </authorList>
    </citation>
    <scope>NUCLEOTIDE SEQUENCE</scope>
    <source>
        <strain evidence="3">379</strain>
    </source>
</reference>
<name>A0A6U8QR90_EMIHU</name>
<dbReference type="EMBL" id="HBIR01000724">
    <property type="protein sequence ID" value="CAE0520950.1"/>
    <property type="molecule type" value="Transcribed_RNA"/>
</dbReference>
<dbReference type="SUPFAM" id="SSF53448">
    <property type="entry name" value="Nucleotide-diphospho-sugar transferases"/>
    <property type="match status" value="1"/>
</dbReference>
<feature type="compositionally biased region" description="Basic and acidic residues" evidence="2">
    <location>
        <begin position="225"/>
        <end position="239"/>
    </location>
</feature>
<dbReference type="AlphaFoldDB" id="A0A6U8QR90"/>
<sequence>MTRTRHLSSAEASRGSARTLATPSASRYPSYIQRSDAARYFIVHRHGGVYLDLDYECSRPFGPVLAGARAAFSYKSGTNASLGLANAIFASEAGHPVWEAVFRLLVARASEGAAAESHVDVIRSTGPGLLRSALEELREGGRLEELGVRLLPSPVWHPLRPEQKRGRDATEATRRLLAASYCVHHFVSSWVVHDRERHSETDTARREGAAAEQRGVVPVGQALREANRWRSYVEPRSDGSHNAATRRTGRRTATGS</sequence>
<dbReference type="Pfam" id="PF04488">
    <property type="entry name" value="Gly_transf_sug"/>
    <property type="match status" value="1"/>
</dbReference>
<accession>A0A6U8QR90</accession>
<proteinExistence type="predicted"/>
<evidence type="ECO:0000256" key="2">
    <source>
        <dbReference type="SAM" id="MobiDB-lite"/>
    </source>
</evidence>
<evidence type="ECO:0008006" key="4">
    <source>
        <dbReference type="Google" id="ProtNLM"/>
    </source>
</evidence>
<feature type="region of interest" description="Disordered" evidence="2">
    <location>
        <begin position="1"/>
        <end position="21"/>
    </location>
</feature>
<feature type="compositionally biased region" description="Low complexity" evidence="2">
    <location>
        <begin position="243"/>
        <end position="256"/>
    </location>
</feature>
<keyword evidence="1" id="KW-0808">Transferase</keyword>
<dbReference type="GO" id="GO:0016020">
    <property type="term" value="C:membrane"/>
    <property type="evidence" value="ECO:0007669"/>
    <property type="project" value="GOC"/>
</dbReference>
<dbReference type="GO" id="GO:0000030">
    <property type="term" value="F:mannosyltransferase activity"/>
    <property type="evidence" value="ECO:0007669"/>
    <property type="project" value="TreeGrafter"/>
</dbReference>
<dbReference type="GO" id="GO:0051999">
    <property type="term" value="P:mannosyl-inositol phosphorylceramide biosynthetic process"/>
    <property type="evidence" value="ECO:0007669"/>
    <property type="project" value="TreeGrafter"/>
</dbReference>
<protein>
    <recommendedName>
        <fullName evidence="4">Alpha 1,4-glycosyltransferase domain-containing protein</fullName>
    </recommendedName>
</protein>
<dbReference type="InterPro" id="IPR029044">
    <property type="entry name" value="Nucleotide-diphossugar_trans"/>
</dbReference>
<dbReference type="PANTHER" id="PTHR32385:SF15">
    <property type="entry name" value="INOSITOL PHOSPHOCERAMIDE MANNOSYLTRANSFERASE 1"/>
    <property type="match status" value="1"/>
</dbReference>
<dbReference type="Gene3D" id="3.90.550.20">
    <property type="match status" value="1"/>
</dbReference>
<feature type="region of interest" description="Disordered" evidence="2">
    <location>
        <begin position="195"/>
        <end position="256"/>
    </location>
</feature>